<evidence type="ECO:0000256" key="1">
    <source>
        <dbReference type="ARBA" id="ARBA00022737"/>
    </source>
</evidence>
<dbReference type="InterPro" id="IPR019734">
    <property type="entry name" value="TPR_rpt"/>
</dbReference>
<dbReference type="InterPro" id="IPR043504">
    <property type="entry name" value="Peptidase_S1_PA_chymotrypsin"/>
</dbReference>
<dbReference type="SMART" id="SM00028">
    <property type="entry name" value="TPR"/>
    <property type="match status" value="5"/>
</dbReference>
<dbReference type="SUPFAM" id="SSF50494">
    <property type="entry name" value="Trypsin-like serine proteases"/>
    <property type="match status" value="1"/>
</dbReference>
<keyword evidence="6" id="KW-1185">Reference proteome</keyword>
<feature type="repeat" description="TPR" evidence="3">
    <location>
        <begin position="524"/>
        <end position="557"/>
    </location>
</feature>
<dbReference type="Pfam" id="PF13181">
    <property type="entry name" value="TPR_8"/>
    <property type="match status" value="1"/>
</dbReference>
<dbReference type="PROSITE" id="PS50005">
    <property type="entry name" value="TPR"/>
    <property type="match status" value="2"/>
</dbReference>
<dbReference type="InterPro" id="IPR051012">
    <property type="entry name" value="CellSynth/LPSAsmb/PSIAsmb"/>
</dbReference>
<dbReference type="PANTHER" id="PTHR45586">
    <property type="entry name" value="TPR REPEAT-CONTAINING PROTEIN PA4667"/>
    <property type="match status" value="1"/>
</dbReference>
<dbReference type="Gene3D" id="1.25.40.10">
    <property type="entry name" value="Tetratricopeptide repeat domain"/>
    <property type="match status" value="2"/>
</dbReference>
<dbReference type="EMBL" id="BMYK01000035">
    <property type="protein sequence ID" value="GHD01412.1"/>
    <property type="molecule type" value="Genomic_DNA"/>
</dbReference>
<dbReference type="Pfam" id="PF13365">
    <property type="entry name" value="Trypsin_2"/>
    <property type="match status" value="1"/>
</dbReference>
<evidence type="ECO:0000313" key="5">
    <source>
        <dbReference type="EMBL" id="GHD01412.1"/>
    </source>
</evidence>
<proteinExistence type="predicted"/>
<feature type="signal peptide" evidence="4">
    <location>
        <begin position="1"/>
        <end position="26"/>
    </location>
</feature>
<dbReference type="Proteomes" id="UP000626210">
    <property type="component" value="Unassembled WGS sequence"/>
</dbReference>
<evidence type="ECO:0000256" key="2">
    <source>
        <dbReference type="ARBA" id="ARBA00022803"/>
    </source>
</evidence>
<dbReference type="PANTHER" id="PTHR45586:SF1">
    <property type="entry name" value="LIPOPOLYSACCHARIDE ASSEMBLY PROTEIN B"/>
    <property type="match status" value="1"/>
</dbReference>
<keyword evidence="2 3" id="KW-0802">TPR repeat</keyword>
<keyword evidence="1" id="KW-0677">Repeat</keyword>
<dbReference type="InterPro" id="IPR009003">
    <property type="entry name" value="Peptidase_S1_PA"/>
</dbReference>
<dbReference type="InterPro" id="IPR011990">
    <property type="entry name" value="TPR-like_helical_dom_sf"/>
</dbReference>
<feature type="repeat" description="TPR" evidence="3">
    <location>
        <begin position="456"/>
        <end position="489"/>
    </location>
</feature>
<comment type="caution">
    <text evidence="5">The sequence shown here is derived from an EMBL/GenBank/DDBJ whole genome shotgun (WGS) entry which is preliminary data.</text>
</comment>
<evidence type="ECO:0000313" key="6">
    <source>
        <dbReference type="Proteomes" id="UP000626210"/>
    </source>
</evidence>
<dbReference type="Gene3D" id="2.40.10.10">
    <property type="entry name" value="Trypsin-like serine proteases"/>
    <property type="match status" value="1"/>
</dbReference>
<protein>
    <recommendedName>
        <fullName evidence="7">Tetratricopeptide repeat protein</fullName>
    </recommendedName>
</protein>
<dbReference type="Pfam" id="PF13432">
    <property type="entry name" value="TPR_16"/>
    <property type="match status" value="2"/>
</dbReference>
<dbReference type="Pfam" id="PF14559">
    <property type="entry name" value="TPR_19"/>
    <property type="match status" value="1"/>
</dbReference>
<keyword evidence="4" id="KW-0732">Signal</keyword>
<name>A0ABQ3GDS4_9BURK</name>
<evidence type="ECO:0008006" key="7">
    <source>
        <dbReference type="Google" id="ProtNLM"/>
    </source>
</evidence>
<reference evidence="6" key="1">
    <citation type="journal article" date="2019" name="Int. J. Syst. Evol. Microbiol.">
        <title>The Global Catalogue of Microorganisms (GCM) 10K type strain sequencing project: providing services to taxonomists for standard genome sequencing and annotation.</title>
        <authorList>
            <consortium name="The Broad Institute Genomics Platform"/>
            <consortium name="The Broad Institute Genome Sequencing Center for Infectious Disease"/>
            <person name="Wu L."/>
            <person name="Ma J."/>
        </authorList>
    </citation>
    <scope>NUCLEOTIDE SEQUENCE [LARGE SCALE GENOMIC DNA]</scope>
    <source>
        <strain evidence="6">KCTC 23314</strain>
    </source>
</reference>
<evidence type="ECO:0000256" key="3">
    <source>
        <dbReference type="PROSITE-ProRule" id="PRU00339"/>
    </source>
</evidence>
<sequence>MQERIHRKAACHLLSGFVLLTAAAHAVAMSAQEVYARAAASVAALEIVDADGQRVGERSATWIGENRLVTACEGLQVGMALRLRAGPDSVPAQLGTRDRRRNLCELQTTLAGHALVQETASPQVGQRVFAVSNALGLGIGISEGVVAGLRREGGEPLIQFTAPISPGSEGGALLDDRGRLIAILDYRRRDGQNVNFGAPVAWLADMAARAAADAARLAELDRGHALARQEQWPALAALASQWLATQPGQPDALRFAAEAARALNQSTAELQAWRALREALPQDVEAGLDLGQALLQQSLLAEATTLARQLVAEHAGEARTHWLLARTLHAGRDLDGAEAAYRRALAENPWLVSAYSGLAALAQARDDHAAAVAIFSRLSGLYPGEIWPRQQLIGALLRAQDVARAHAELQNLPPAYADSAEGWYLRGVVAAQLDRPQAAVQALHNSVERAAPQDKAWALAELGRALAGQERYPEAIATLRDAVQRAPDSLRWRLMLGDALRLGGRAEEALGIAQQLVAEQPGAAAQWMLLGQTLIRLDRHAQALPALERALQLEPRNATLWASLVLVRQNLGQRAAAAQAVRGLRELDPARADLAYRNHVLPFEELR</sequence>
<evidence type="ECO:0000256" key="4">
    <source>
        <dbReference type="SAM" id="SignalP"/>
    </source>
</evidence>
<gene>
    <name evidence="5" type="ORF">GCM10007320_59740</name>
</gene>
<organism evidence="5 6">
    <name type="scientific">Pseudorhodoferax aquiterrae</name>
    <dbReference type="NCBI Taxonomy" id="747304"/>
    <lineage>
        <taxon>Bacteria</taxon>
        <taxon>Pseudomonadati</taxon>
        <taxon>Pseudomonadota</taxon>
        <taxon>Betaproteobacteria</taxon>
        <taxon>Burkholderiales</taxon>
        <taxon>Comamonadaceae</taxon>
    </lineage>
</organism>
<feature type="chain" id="PRO_5046613428" description="Tetratricopeptide repeat protein" evidence="4">
    <location>
        <begin position="27"/>
        <end position="607"/>
    </location>
</feature>
<accession>A0ABQ3GDS4</accession>
<dbReference type="SUPFAM" id="SSF48452">
    <property type="entry name" value="TPR-like"/>
    <property type="match status" value="2"/>
</dbReference>